<evidence type="ECO:0000259" key="4">
    <source>
        <dbReference type="PROSITE" id="PS50932"/>
    </source>
</evidence>
<gene>
    <name evidence="5" type="ORF">AQJ46_12035</name>
</gene>
<dbReference type="EMBL" id="LMWU01000012">
    <property type="protein sequence ID" value="KUN72555.1"/>
    <property type="molecule type" value="Genomic_DNA"/>
</dbReference>
<dbReference type="SUPFAM" id="SSF47413">
    <property type="entry name" value="lambda repressor-like DNA-binding domains"/>
    <property type="match status" value="1"/>
</dbReference>
<dbReference type="AlphaFoldDB" id="A0A117R5R0"/>
<dbReference type="CDD" id="cd01392">
    <property type="entry name" value="HTH_LacI"/>
    <property type="match status" value="1"/>
</dbReference>
<protein>
    <recommendedName>
        <fullName evidence="4">HTH lacI-type domain-containing protein</fullName>
    </recommendedName>
</protein>
<sequence length="346" mass="36986">MSTMHDVAQRAGVSLKTVSRVVNGEPNVSEQTRQKVDAAIAELDFRPNSVARNLRTGRIDLVGLALPHLSQPYFSSLAEEIMREAERLGLTVLIELTEGDAEAELALVREHGPHLGGLLMYPVGLSDAQALTVARTVPTVFISERAYDAPVDRVAMANREGVRALVGHMVSLGYTRIAALGADHTGRPERAAAHLRLEGYRDGLRDAGLPYLPDLVLEVGTPHWNRQEGATGMRRLIQAGTPFDAVVAFADALALGALHALQEAGVRVPAEVAVAGFDDTDDARYAHPSLTSIAPGRAQIAREALALLNDRMNGTVERESGRLVVADHQLTVRESTLGGTAAWGGA</sequence>
<dbReference type="InterPro" id="IPR010982">
    <property type="entry name" value="Lambda_DNA-bd_dom_sf"/>
</dbReference>
<dbReference type="PANTHER" id="PTHR30146:SF109">
    <property type="entry name" value="HTH-TYPE TRANSCRIPTIONAL REGULATOR GALS"/>
    <property type="match status" value="1"/>
</dbReference>
<accession>A0A117R5R0</accession>
<reference evidence="5 6" key="1">
    <citation type="submission" date="2015-10" db="EMBL/GenBank/DDBJ databases">
        <title>Draft genome sequence of Streptomyces canus DSM 40017, type strain for the species Streptomyces canus.</title>
        <authorList>
            <person name="Ruckert C."/>
            <person name="Winkler A."/>
            <person name="Kalinowski J."/>
            <person name="Kampfer P."/>
            <person name="Glaeser S."/>
        </authorList>
    </citation>
    <scope>NUCLEOTIDE SEQUENCE [LARGE SCALE GENOMIC DNA]</scope>
    <source>
        <strain evidence="5 6">DSM 40017</strain>
    </source>
</reference>
<evidence type="ECO:0000256" key="2">
    <source>
        <dbReference type="ARBA" id="ARBA00023125"/>
    </source>
</evidence>
<evidence type="ECO:0000313" key="5">
    <source>
        <dbReference type="EMBL" id="KUN72555.1"/>
    </source>
</evidence>
<dbReference type="RefSeq" id="WP_059205546.1">
    <property type="nucleotide sequence ID" value="NZ_KQ948658.1"/>
</dbReference>
<name>A0A117R5R0_9ACTN</name>
<comment type="caution">
    <text evidence="5">The sequence shown here is derived from an EMBL/GenBank/DDBJ whole genome shotgun (WGS) entry which is preliminary data.</text>
</comment>
<dbReference type="PROSITE" id="PS00356">
    <property type="entry name" value="HTH_LACI_1"/>
    <property type="match status" value="1"/>
</dbReference>
<dbReference type="InterPro" id="IPR046335">
    <property type="entry name" value="LacI/GalR-like_sensor"/>
</dbReference>
<dbReference type="InterPro" id="IPR000843">
    <property type="entry name" value="HTH_LacI"/>
</dbReference>
<dbReference type="Pfam" id="PF00356">
    <property type="entry name" value="LacI"/>
    <property type="match status" value="1"/>
</dbReference>
<dbReference type="GO" id="GO:0000976">
    <property type="term" value="F:transcription cis-regulatory region binding"/>
    <property type="evidence" value="ECO:0007669"/>
    <property type="project" value="TreeGrafter"/>
</dbReference>
<dbReference type="PROSITE" id="PS50932">
    <property type="entry name" value="HTH_LACI_2"/>
    <property type="match status" value="1"/>
</dbReference>
<dbReference type="Gene3D" id="1.10.260.40">
    <property type="entry name" value="lambda repressor-like DNA-binding domains"/>
    <property type="match status" value="1"/>
</dbReference>
<feature type="domain" description="HTH lacI-type" evidence="4">
    <location>
        <begin position="2"/>
        <end position="56"/>
    </location>
</feature>
<dbReference type="Gene3D" id="3.40.50.2300">
    <property type="match status" value="2"/>
</dbReference>
<keyword evidence="2" id="KW-0238">DNA-binding</keyword>
<dbReference type="SMART" id="SM00354">
    <property type="entry name" value="HTH_LACI"/>
    <property type="match status" value="1"/>
</dbReference>
<dbReference type="PANTHER" id="PTHR30146">
    <property type="entry name" value="LACI-RELATED TRANSCRIPTIONAL REPRESSOR"/>
    <property type="match status" value="1"/>
</dbReference>
<evidence type="ECO:0000256" key="3">
    <source>
        <dbReference type="ARBA" id="ARBA00023163"/>
    </source>
</evidence>
<dbReference type="InterPro" id="IPR028082">
    <property type="entry name" value="Peripla_BP_I"/>
</dbReference>
<dbReference type="SUPFAM" id="SSF53822">
    <property type="entry name" value="Periplasmic binding protein-like I"/>
    <property type="match status" value="1"/>
</dbReference>
<evidence type="ECO:0000313" key="6">
    <source>
        <dbReference type="Proteomes" id="UP000053669"/>
    </source>
</evidence>
<evidence type="ECO:0000256" key="1">
    <source>
        <dbReference type="ARBA" id="ARBA00023015"/>
    </source>
</evidence>
<organism evidence="5 6">
    <name type="scientific">Streptomyces canus</name>
    <dbReference type="NCBI Taxonomy" id="58343"/>
    <lineage>
        <taxon>Bacteria</taxon>
        <taxon>Bacillati</taxon>
        <taxon>Actinomycetota</taxon>
        <taxon>Actinomycetes</taxon>
        <taxon>Kitasatosporales</taxon>
        <taxon>Streptomycetaceae</taxon>
        <taxon>Streptomyces</taxon>
        <taxon>Streptomyces aurantiacus group</taxon>
    </lineage>
</organism>
<proteinExistence type="predicted"/>
<keyword evidence="1" id="KW-0805">Transcription regulation</keyword>
<dbReference type="PRINTS" id="PR00036">
    <property type="entry name" value="HTHLACI"/>
</dbReference>
<dbReference type="GO" id="GO:0003700">
    <property type="term" value="F:DNA-binding transcription factor activity"/>
    <property type="evidence" value="ECO:0007669"/>
    <property type="project" value="TreeGrafter"/>
</dbReference>
<dbReference type="Proteomes" id="UP000053669">
    <property type="component" value="Unassembled WGS sequence"/>
</dbReference>
<keyword evidence="3" id="KW-0804">Transcription</keyword>
<dbReference type="CDD" id="cd06267">
    <property type="entry name" value="PBP1_LacI_sugar_binding-like"/>
    <property type="match status" value="1"/>
</dbReference>
<dbReference type="Pfam" id="PF13377">
    <property type="entry name" value="Peripla_BP_3"/>
    <property type="match status" value="1"/>
</dbReference>
<dbReference type="STRING" id="58343.AQJ46_12035"/>